<evidence type="ECO:0000256" key="1">
    <source>
        <dbReference type="SAM" id="SignalP"/>
    </source>
</evidence>
<sequence length="275" mass="30899">MKVNHCSAGLYFMVRSAALAIILACSVTACSTKNGVQTVDELRKEAEQGYAYAQNDLGAMYYNGQGVARDYSQALTLFRKAAEQGYAYAQNDLGAMYYNGQGVARDYSQALTLFRKAAEQGYAYAQNNLGAMYYNGRGVAKDYSQAITWFRKAAEQGHAGAIKNVKLAKYEIEMAEKKKYLESPEGKEETRKAEAKAKAEDNRIMLICDDFGRDIAKKYNFGKYSGTLSRKHLHEDLYYCVAIFKQETVTGFMMPNYKGITINNRTGVYEIEYLN</sequence>
<evidence type="ECO:0000313" key="2">
    <source>
        <dbReference type="EMBL" id="QHQ53783.1"/>
    </source>
</evidence>
<dbReference type="PROSITE" id="PS51257">
    <property type="entry name" value="PROKAR_LIPOPROTEIN"/>
    <property type="match status" value="1"/>
</dbReference>
<protein>
    <recommendedName>
        <fullName evidence="4">Sel1 repeat family protein</fullName>
    </recommendedName>
</protein>
<reference evidence="2 3" key="1">
    <citation type="submission" date="2020-01" db="EMBL/GenBank/DDBJ databases">
        <title>Complete genome of Aeromonas media MC64.</title>
        <authorList>
            <person name="Cao G."/>
            <person name="Fu J."/>
            <person name="Zhong C."/>
        </authorList>
    </citation>
    <scope>NUCLEOTIDE SEQUENCE [LARGE SCALE GENOMIC DNA]</scope>
    <source>
        <strain evidence="2 3">MC64</strain>
        <plasmid evidence="3">pmc64b</plasmid>
    </source>
</reference>
<dbReference type="SMART" id="SM00671">
    <property type="entry name" value="SEL1"/>
    <property type="match status" value="3"/>
</dbReference>
<dbReference type="EMBL" id="CP047964">
    <property type="protein sequence ID" value="QHQ53783.1"/>
    <property type="molecule type" value="Genomic_DNA"/>
</dbReference>
<accession>A0AAE6SPT1</accession>
<keyword evidence="1" id="KW-0732">Signal</keyword>
<dbReference type="PANTHER" id="PTHR11102:SF160">
    <property type="entry name" value="ERAD-ASSOCIATED E3 UBIQUITIN-PROTEIN LIGASE COMPONENT HRD3"/>
    <property type="match status" value="1"/>
</dbReference>
<dbReference type="RefSeq" id="WP_161508010.1">
    <property type="nucleotide sequence ID" value="NZ_CAWPID010000003.1"/>
</dbReference>
<organism evidence="2 3">
    <name type="scientific">Aeromonas media</name>
    <dbReference type="NCBI Taxonomy" id="651"/>
    <lineage>
        <taxon>Bacteria</taxon>
        <taxon>Pseudomonadati</taxon>
        <taxon>Pseudomonadota</taxon>
        <taxon>Gammaproteobacteria</taxon>
        <taxon>Aeromonadales</taxon>
        <taxon>Aeromonadaceae</taxon>
        <taxon>Aeromonas</taxon>
    </lineage>
</organism>
<dbReference type="SUPFAM" id="SSF81901">
    <property type="entry name" value="HCP-like"/>
    <property type="match status" value="1"/>
</dbReference>
<dbReference type="PANTHER" id="PTHR11102">
    <property type="entry name" value="SEL-1-LIKE PROTEIN"/>
    <property type="match status" value="1"/>
</dbReference>
<evidence type="ECO:0008006" key="4">
    <source>
        <dbReference type="Google" id="ProtNLM"/>
    </source>
</evidence>
<feature type="signal peptide" evidence="1">
    <location>
        <begin position="1"/>
        <end position="29"/>
    </location>
</feature>
<proteinExistence type="predicted"/>
<dbReference type="Proteomes" id="UP000463871">
    <property type="component" value="Plasmid pMC64B"/>
</dbReference>
<dbReference type="InterPro" id="IPR050767">
    <property type="entry name" value="Sel1_AlgK"/>
</dbReference>
<dbReference type="AlphaFoldDB" id="A0AAE6SPT1"/>
<name>A0AAE6SPT1_AERME</name>
<geneLocation type="plasmid" evidence="3">
    <name>pmc64b</name>
</geneLocation>
<gene>
    <name evidence="2" type="ORF">GWI30_23375</name>
</gene>
<feature type="chain" id="PRO_5041956053" description="Sel1 repeat family protein" evidence="1">
    <location>
        <begin position="30"/>
        <end position="275"/>
    </location>
</feature>
<dbReference type="Gene3D" id="1.25.40.10">
    <property type="entry name" value="Tetratricopeptide repeat domain"/>
    <property type="match status" value="1"/>
</dbReference>
<dbReference type="InterPro" id="IPR011990">
    <property type="entry name" value="TPR-like_helical_dom_sf"/>
</dbReference>
<dbReference type="Pfam" id="PF08238">
    <property type="entry name" value="Sel1"/>
    <property type="match status" value="3"/>
</dbReference>
<keyword evidence="2" id="KW-0614">Plasmid</keyword>
<evidence type="ECO:0000313" key="3">
    <source>
        <dbReference type="Proteomes" id="UP000463871"/>
    </source>
</evidence>
<dbReference type="InterPro" id="IPR006597">
    <property type="entry name" value="Sel1-like"/>
</dbReference>